<evidence type="ECO:0000313" key="1">
    <source>
        <dbReference type="EMBL" id="QHS98764.1"/>
    </source>
</evidence>
<proteinExistence type="predicted"/>
<accession>A0A6C0C4R4</accession>
<organism evidence="1">
    <name type="scientific">viral metagenome</name>
    <dbReference type="NCBI Taxonomy" id="1070528"/>
    <lineage>
        <taxon>unclassified sequences</taxon>
        <taxon>metagenomes</taxon>
        <taxon>organismal metagenomes</taxon>
    </lineage>
</organism>
<dbReference type="EMBL" id="MN739323">
    <property type="protein sequence ID" value="QHS98764.1"/>
    <property type="molecule type" value="Genomic_DNA"/>
</dbReference>
<protein>
    <submittedName>
        <fullName evidence="1">Uncharacterized protein</fullName>
    </submittedName>
</protein>
<dbReference type="AlphaFoldDB" id="A0A6C0C4R4"/>
<sequence>MSGVVNSLTGNEQGNQINLLGISRSQTVGGRNVSLTNDELTLKKIKLYLIEHFVEPLISRKIENVNFNTYNFSYILTKLNTVKYLDPAEIEVYEKIVIFVQETVSTYNDNKMMTSKLYRNKGNVAHFVNQLPFITLKPHYEVYNSLYGRPGGFKYDKKILNEIKNILDANPGIIFKDVEKKLNYRFNESILQMKFIKNLEKDPASRKIEYIVYEKIFDKKYHNNQYNDKILALLKEIIEEYPTYTIKSIKKHIYMNNRYWSQYFIEKLTDKKTIEDHYDDLFGKPINNVYKKNYIKLIEEILKTYPDIESEDLEYEFEFRQPIWAELLLKNQTINALLFKQNRFLPTYDRTTGKTVKAPEMTF</sequence>
<name>A0A6C0C4R4_9ZZZZ</name>
<reference evidence="1" key="1">
    <citation type="journal article" date="2020" name="Nature">
        <title>Giant virus diversity and host interactions through global metagenomics.</title>
        <authorList>
            <person name="Schulz F."/>
            <person name="Roux S."/>
            <person name="Paez-Espino D."/>
            <person name="Jungbluth S."/>
            <person name="Walsh D.A."/>
            <person name="Denef V.J."/>
            <person name="McMahon K.D."/>
            <person name="Konstantinidis K.T."/>
            <person name="Eloe-Fadrosh E.A."/>
            <person name="Kyrpides N.C."/>
            <person name="Woyke T."/>
        </authorList>
    </citation>
    <scope>NUCLEOTIDE SEQUENCE</scope>
    <source>
        <strain evidence="1">GVMAG-M-3300020185-18</strain>
    </source>
</reference>